<reference evidence="2 3" key="1">
    <citation type="journal article" date="2016" name="Nat. Commun.">
        <title>Extremotolerant tardigrade genome and improved radiotolerance of human cultured cells by tardigrade-unique protein.</title>
        <authorList>
            <person name="Hashimoto T."/>
            <person name="Horikawa D.D."/>
            <person name="Saito Y."/>
            <person name="Kuwahara H."/>
            <person name="Kozuka-Hata H."/>
            <person name="Shin-I T."/>
            <person name="Minakuchi Y."/>
            <person name="Ohishi K."/>
            <person name="Motoyama A."/>
            <person name="Aizu T."/>
            <person name="Enomoto A."/>
            <person name="Kondo K."/>
            <person name="Tanaka S."/>
            <person name="Hara Y."/>
            <person name="Koshikawa S."/>
            <person name="Sagara H."/>
            <person name="Miura T."/>
            <person name="Yokobori S."/>
            <person name="Miyagawa K."/>
            <person name="Suzuki Y."/>
            <person name="Kubo T."/>
            <person name="Oyama M."/>
            <person name="Kohara Y."/>
            <person name="Fujiyama A."/>
            <person name="Arakawa K."/>
            <person name="Katayama T."/>
            <person name="Toyoda A."/>
            <person name="Kunieda T."/>
        </authorList>
    </citation>
    <scope>NUCLEOTIDE SEQUENCE [LARGE SCALE GENOMIC DNA]</scope>
    <source>
        <strain evidence="2 3">YOKOZUNA-1</strain>
    </source>
</reference>
<sequence length="349" mass="39990">MADSSEPFDLNICSLHLTIDDLPDEILVEIFGELEALQQRLLQRTCARWKRILLSRRLQLVVRMDVKIELKGKDPRFKFSTFPALVKRATCLCRSPHIGRCSDDLLPVFRKILHNRTTVIQLNWIENSESYSLIEALTAWVAVFALVSQVKTPAKDGTLAEGANLTHVMLDNAVAIDGLHNLIVLAQTRTGRGSDLWRNHDPVPFKTIAYRRCRFELFGYYTSLFNNPSQYRDSLMNPFPSSHCSWVRPPMRVLDLTETKEALEQAVANSIIQSLPPLPSSIWDTLRDKVRELSTVSQMRWKAELIRKEKRFSTAQADDISLEDVEWSQLGCLTLLFFLCFDDVRIVAN</sequence>
<dbReference type="Gene3D" id="1.20.1280.50">
    <property type="match status" value="1"/>
</dbReference>
<evidence type="ECO:0000313" key="2">
    <source>
        <dbReference type="EMBL" id="GAV08755.1"/>
    </source>
</evidence>
<dbReference type="InterPro" id="IPR036047">
    <property type="entry name" value="F-box-like_dom_sf"/>
</dbReference>
<evidence type="ECO:0000313" key="3">
    <source>
        <dbReference type="Proteomes" id="UP000186922"/>
    </source>
</evidence>
<keyword evidence="3" id="KW-1185">Reference proteome</keyword>
<proteinExistence type="predicted"/>
<dbReference type="Pfam" id="PF12937">
    <property type="entry name" value="F-box-like"/>
    <property type="match status" value="1"/>
</dbReference>
<dbReference type="PROSITE" id="PS50181">
    <property type="entry name" value="FBOX"/>
    <property type="match status" value="1"/>
</dbReference>
<dbReference type="Proteomes" id="UP000186922">
    <property type="component" value="Unassembled WGS sequence"/>
</dbReference>
<accession>A0A1D1W5L7</accession>
<dbReference type="InterPro" id="IPR001810">
    <property type="entry name" value="F-box_dom"/>
</dbReference>
<gene>
    <name evidence="2" type="primary">RvY_18403-1</name>
    <name evidence="2" type="synonym">RvY_18403.1</name>
    <name evidence="2" type="ORF">RvY_18403</name>
</gene>
<evidence type="ECO:0000259" key="1">
    <source>
        <dbReference type="PROSITE" id="PS50181"/>
    </source>
</evidence>
<comment type="caution">
    <text evidence="2">The sequence shown here is derived from an EMBL/GenBank/DDBJ whole genome shotgun (WGS) entry which is preliminary data.</text>
</comment>
<name>A0A1D1W5L7_RAMVA</name>
<protein>
    <recommendedName>
        <fullName evidence="1">F-box domain-containing protein</fullName>
    </recommendedName>
</protein>
<dbReference type="SUPFAM" id="SSF81383">
    <property type="entry name" value="F-box domain"/>
    <property type="match status" value="1"/>
</dbReference>
<organism evidence="2 3">
    <name type="scientific">Ramazzottius varieornatus</name>
    <name type="common">Water bear</name>
    <name type="synonym">Tardigrade</name>
    <dbReference type="NCBI Taxonomy" id="947166"/>
    <lineage>
        <taxon>Eukaryota</taxon>
        <taxon>Metazoa</taxon>
        <taxon>Ecdysozoa</taxon>
        <taxon>Tardigrada</taxon>
        <taxon>Eutardigrada</taxon>
        <taxon>Parachela</taxon>
        <taxon>Hypsibioidea</taxon>
        <taxon>Ramazzottiidae</taxon>
        <taxon>Ramazzottius</taxon>
    </lineage>
</organism>
<feature type="domain" description="F-box" evidence="1">
    <location>
        <begin position="16"/>
        <end position="64"/>
    </location>
</feature>
<dbReference type="EMBL" id="BDGG01000018">
    <property type="protein sequence ID" value="GAV08755.1"/>
    <property type="molecule type" value="Genomic_DNA"/>
</dbReference>
<dbReference type="AlphaFoldDB" id="A0A1D1W5L7"/>